<dbReference type="InterPro" id="IPR032823">
    <property type="entry name" value="BCA_ABC_TP_C"/>
</dbReference>
<dbReference type="FunFam" id="3.40.50.300:FF:000421">
    <property type="entry name" value="Branched-chain amino acid ABC transporter ATP-binding protein"/>
    <property type="match status" value="1"/>
</dbReference>
<dbReference type="EMBL" id="JAVLSF010000033">
    <property type="protein sequence ID" value="MDR9777048.1"/>
    <property type="molecule type" value="Genomic_DNA"/>
</dbReference>
<reference evidence="5" key="1">
    <citation type="submission" date="2023-04" db="EMBL/GenBank/DDBJ databases">
        <title>Genomic characterization of faba bean (Vicia faba) microsymbionts in Mexican soils.</title>
        <authorList>
            <person name="Rivera Orduna F.N."/>
            <person name="Guevara-Luna J."/>
            <person name="Yan J."/>
            <person name="Arroyo-Herrera I."/>
            <person name="Li Y."/>
            <person name="Vasquez-Murrieta M.S."/>
            <person name="Wang E.T."/>
        </authorList>
    </citation>
    <scope>NUCLEOTIDE SEQUENCE</scope>
    <source>
        <strain evidence="5">CH26</strain>
    </source>
</reference>
<dbReference type="Gene3D" id="3.40.50.300">
    <property type="entry name" value="P-loop containing nucleotide triphosphate hydrolases"/>
    <property type="match status" value="1"/>
</dbReference>
<evidence type="ECO:0000259" key="4">
    <source>
        <dbReference type="PROSITE" id="PS50893"/>
    </source>
</evidence>
<accession>A0AAJ2LPJ8</accession>
<keyword evidence="1" id="KW-0813">Transport</keyword>
<proteinExistence type="predicted"/>
<dbReference type="InterPro" id="IPR051120">
    <property type="entry name" value="ABC_AA/LPS_Transport"/>
</dbReference>
<protein>
    <submittedName>
        <fullName evidence="5">ABC transporter ATP-binding protein</fullName>
    </submittedName>
</protein>
<dbReference type="PANTHER" id="PTHR45772">
    <property type="entry name" value="CONSERVED COMPONENT OF ABC TRANSPORTER FOR NATURAL AMINO ACIDS-RELATED"/>
    <property type="match status" value="1"/>
</dbReference>
<dbReference type="GO" id="GO:0016887">
    <property type="term" value="F:ATP hydrolysis activity"/>
    <property type="evidence" value="ECO:0007669"/>
    <property type="project" value="InterPro"/>
</dbReference>
<dbReference type="Proteomes" id="UP001268610">
    <property type="component" value="Unassembled WGS sequence"/>
</dbReference>
<dbReference type="PANTHER" id="PTHR45772:SF1">
    <property type="entry name" value="ABC TRANSPORTER ATP-BINDING PROTEIN"/>
    <property type="match status" value="1"/>
</dbReference>
<dbReference type="InterPro" id="IPR027417">
    <property type="entry name" value="P-loop_NTPase"/>
</dbReference>
<sequence>MHTMTFAFGGLGAAPFPPDVQEHLAGLDRGTGAAWASPIEAGATDGIILELARIDLSFGGVVALKDIDLSVWRGEILAVIGPNGAGKSSIINVISGVYRPDRGFVWLSGRRHAQVPTQKLARLGIARTFQNLALFKGLSVLDNVVVGRAHKTRSSFVEQIVGLGRARTEQRDARSRAFEVLEFLHLSHIGDRLVGTLPYGLQKRVELARALVAEPDILLLDEPMAGMTATEKNEMADFVRAARDRFGTTVVLIEHDIGVVMGLSDRVVVLDYGRKIADGTPNEIQRDQRVIDAYLGVAPENEEGAGI</sequence>
<dbReference type="Pfam" id="PF00005">
    <property type="entry name" value="ABC_tran"/>
    <property type="match status" value="1"/>
</dbReference>
<name>A0AAJ2LPJ8_9HYPH</name>
<evidence type="ECO:0000256" key="2">
    <source>
        <dbReference type="ARBA" id="ARBA00022741"/>
    </source>
</evidence>
<dbReference type="SUPFAM" id="SSF52540">
    <property type="entry name" value="P-loop containing nucleoside triphosphate hydrolases"/>
    <property type="match status" value="1"/>
</dbReference>
<feature type="domain" description="ABC transporter" evidence="4">
    <location>
        <begin position="49"/>
        <end position="297"/>
    </location>
</feature>
<evidence type="ECO:0000256" key="3">
    <source>
        <dbReference type="ARBA" id="ARBA00022840"/>
    </source>
</evidence>
<gene>
    <name evidence="5" type="ORF">RJJ65_31305</name>
</gene>
<dbReference type="InterPro" id="IPR003593">
    <property type="entry name" value="AAA+_ATPase"/>
</dbReference>
<dbReference type="CDD" id="cd03219">
    <property type="entry name" value="ABC_Mj1267_LivG_branched"/>
    <property type="match status" value="1"/>
</dbReference>
<dbReference type="AlphaFoldDB" id="A0AAJ2LPJ8"/>
<dbReference type="InterPro" id="IPR003439">
    <property type="entry name" value="ABC_transporter-like_ATP-bd"/>
</dbReference>
<dbReference type="SMART" id="SM00382">
    <property type="entry name" value="AAA"/>
    <property type="match status" value="1"/>
</dbReference>
<dbReference type="Pfam" id="PF12399">
    <property type="entry name" value="BCA_ABC_TP_C"/>
    <property type="match status" value="1"/>
</dbReference>
<dbReference type="GO" id="GO:0005886">
    <property type="term" value="C:plasma membrane"/>
    <property type="evidence" value="ECO:0007669"/>
    <property type="project" value="TreeGrafter"/>
</dbReference>
<dbReference type="PROSITE" id="PS50893">
    <property type="entry name" value="ABC_TRANSPORTER_2"/>
    <property type="match status" value="1"/>
</dbReference>
<evidence type="ECO:0000313" key="5">
    <source>
        <dbReference type="EMBL" id="MDR9777048.1"/>
    </source>
</evidence>
<evidence type="ECO:0000256" key="1">
    <source>
        <dbReference type="ARBA" id="ARBA00022448"/>
    </source>
</evidence>
<keyword evidence="3 5" id="KW-0067">ATP-binding</keyword>
<organism evidence="5 6">
    <name type="scientific">Rhizobium hidalgonense</name>
    <dbReference type="NCBI Taxonomy" id="1538159"/>
    <lineage>
        <taxon>Bacteria</taxon>
        <taxon>Pseudomonadati</taxon>
        <taxon>Pseudomonadota</taxon>
        <taxon>Alphaproteobacteria</taxon>
        <taxon>Hyphomicrobiales</taxon>
        <taxon>Rhizobiaceae</taxon>
        <taxon>Rhizobium/Agrobacterium group</taxon>
        <taxon>Rhizobium</taxon>
    </lineage>
</organism>
<keyword evidence="2" id="KW-0547">Nucleotide-binding</keyword>
<dbReference type="GO" id="GO:0005524">
    <property type="term" value="F:ATP binding"/>
    <property type="evidence" value="ECO:0007669"/>
    <property type="project" value="UniProtKB-KW"/>
</dbReference>
<evidence type="ECO:0000313" key="6">
    <source>
        <dbReference type="Proteomes" id="UP001268610"/>
    </source>
</evidence>
<comment type="caution">
    <text evidence="5">The sequence shown here is derived from an EMBL/GenBank/DDBJ whole genome shotgun (WGS) entry which is preliminary data.</text>
</comment>